<gene>
    <name evidence="1" type="ORF">ACFSKW_23005</name>
</gene>
<dbReference type="EMBL" id="JBHUFV010000033">
    <property type="protein sequence ID" value="MFD1934343.1"/>
    <property type="molecule type" value="Genomic_DNA"/>
</dbReference>
<comment type="caution">
    <text evidence="1">The sequence shown here is derived from an EMBL/GenBank/DDBJ whole genome shotgun (WGS) entry which is preliminary data.</text>
</comment>
<dbReference type="RefSeq" id="WP_379574394.1">
    <property type="nucleotide sequence ID" value="NZ_JBHUFV010000033.1"/>
</dbReference>
<reference evidence="2" key="1">
    <citation type="journal article" date="2019" name="Int. J. Syst. Evol. Microbiol.">
        <title>The Global Catalogue of Microorganisms (GCM) 10K type strain sequencing project: providing services to taxonomists for standard genome sequencing and annotation.</title>
        <authorList>
            <consortium name="The Broad Institute Genomics Platform"/>
            <consortium name="The Broad Institute Genome Sequencing Center for Infectious Disease"/>
            <person name="Wu L."/>
            <person name="Ma J."/>
        </authorList>
    </citation>
    <scope>NUCLEOTIDE SEQUENCE [LARGE SCALE GENOMIC DNA]</scope>
    <source>
        <strain evidence="2">ICMP 6774ER</strain>
    </source>
</reference>
<evidence type="ECO:0000313" key="2">
    <source>
        <dbReference type="Proteomes" id="UP001597368"/>
    </source>
</evidence>
<name>A0ABW4SXJ5_9ACTN</name>
<keyword evidence="2" id="KW-1185">Reference proteome</keyword>
<protein>
    <submittedName>
        <fullName evidence="1">Uncharacterized protein</fullName>
    </submittedName>
</protein>
<dbReference type="Proteomes" id="UP001597368">
    <property type="component" value="Unassembled WGS sequence"/>
</dbReference>
<organism evidence="1 2">
    <name type="scientific">Nonomuraea mangrovi</name>
    <dbReference type="NCBI Taxonomy" id="2316207"/>
    <lineage>
        <taxon>Bacteria</taxon>
        <taxon>Bacillati</taxon>
        <taxon>Actinomycetota</taxon>
        <taxon>Actinomycetes</taxon>
        <taxon>Streptosporangiales</taxon>
        <taxon>Streptosporangiaceae</taxon>
        <taxon>Nonomuraea</taxon>
    </lineage>
</organism>
<sequence>MKTSADITPELLDGRWRSPFAAEVFPGIYGIDDFWLRSPFWAIHFNSYKDPDCGERLFELIITGFFDVLGPSAVTEGAREVDFSRTKTCLRLFDDGLIAAAEEVKAGSGHWEKGQWQDVSLGGCPPIDLPGVDDCPLEYDLLGIDGDRLYFGQRHHDEAGSIWTRRSPGLLDYYVVRVTDEPPQAGHGAEWGPTEWFRLTSSYPTRSGDKL</sequence>
<proteinExistence type="predicted"/>
<accession>A0ABW4SXJ5</accession>
<evidence type="ECO:0000313" key="1">
    <source>
        <dbReference type="EMBL" id="MFD1934343.1"/>
    </source>
</evidence>